<keyword evidence="2" id="KW-1185">Reference proteome</keyword>
<comment type="caution">
    <text evidence="1">The sequence shown here is derived from an EMBL/GenBank/DDBJ whole genome shotgun (WGS) entry which is preliminary data.</text>
</comment>
<protein>
    <submittedName>
        <fullName evidence="1">Uncharacterized protein</fullName>
    </submittedName>
</protein>
<reference evidence="1 2" key="1">
    <citation type="submission" date="2024-11" db="EMBL/GenBank/DDBJ databases">
        <title>A near-complete genome assembly of Cinchona calisaya.</title>
        <authorList>
            <person name="Lian D.C."/>
            <person name="Zhao X.W."/>
            <person name="Wei L."/>
        </authorList>
    </citation>
    <scope>NUCLEOTIDE SEQUENCE [LARGE SCALE GENOMIC DNA]</scope>
    <source>
        <tissue evidence="1">Nenye</tissue>
    </source>
</reference>
<sequence length="256" mass="29778">MPLGERHFLRLQYSLFLELDQTIAPCCSIFTQRPPSSMADPLGLKNFGSQATSLEILSFKFGPLLETIVDTISLFTKEVSKWSRENFENVFYKKKKLLARFEGIQKCLQTRDSTFLLNLERELQEEFNIMLRKGKDNWDLKSKIDSLLWDDLNSKFHQTTTIPRRRNNKILALQNDLGDWIKGNDNLKDHIAKVFKKLYHIDMVCFFKDSEGFPTLRGHIDKEHGIKLSSIPFAKETKKPIFQLNACKSPRLNGFT</sequence>
<organism evidence="1 2">
    <name type="scientific">Cinchona calisaya</name>
    <dbReference type="NCBI Taxonomy" id="153742"/>
    <lineage>
        <taxon>Eukaryota</taxon>
        <taxon>Viridiplantae</taxon>
        <taxon>Streptophyta</taxon>
        <taxon>Embryophyta</taxon>
        <taxon>Tracheophyta</taxon>
        <taxon>Spermatophyta</taxon>
        <taxon>Magnoliopsida</taxon>
        <taxon>eudicotyledons</taxon>
        <taxon>Gunneridae</taxon>
        <taxon>Pentapetalae</taxon>
        <taxon>asterids</taxon>
        <taxon>lamiids</taxon>
        <taxon>Gentianales</taxon>
        <taxon>Rubiaceae</taxon>
        <taxon>Cinchonoideae</taxon>
        <taxon>Cinchoneae</taxon>
        <taxon>Cinchona</taxon>
    </lineage>
</organism>
<proteinExistence type="predicted"/>
<gene>
    <name evidence="1" type="ORF">ACH5RR_008732</name>
</gene>
<evidence type="ECO:0000313" key="1">
    <source>
        <dbReference type="EMBL" id="KAL3529410.1"/>
    </source>
</evidence>
<name>A0ABD3AG38_9GENT</name>
<dbReference type="EMBL" id="JBJUIK010000004">
    <property type="protein sequence ID" value="KAL3529410.1"/>
    <property type="molecule type" value="Genomic_DNA"/>
</dbReference>
<dbReference type="AlphaFoldDB" id="A0ABD3AG38"/>
<accession>A0ABD3AG38</accession>
<dbReference type="Proteomes" id="UP001630127">
    <property type="component" value="Unassembled WGS sequence"/>
</dbReference>
<evidence type="ECO:0000313" key="2">
    <source>
        <dbReference type="Proteomes" id="UP001630127"/>
    </source>
</evidence>